<accession>A0A9D1I1G2</accession>
<keyword evidence="1" id="KW-0812">Transmembrane</keyword>
<feature type="transmembrane region" description="Helical" evidence="1">
    <location>
        <begin position="109"/>
        <end position="130"/>
    </location>
</feature>
<feature type="transmembrane region" description="Helical" evidence="1">
    <location>
        <begin position="6"/>
        <end position="24"/>
    </location>
</feature>
<dbReference type="EMBL" id="DVMP01000160">
    <property type="protein sequence ID" value="HIU26626.1"/>
    <property type="molecule type" value="Genomic_DNA"/>
</dbReference>
<dbReference type="AlphaFoldDB" id="A0A9D1I1G2"/>
<reference evidence="3" key="1">
    <citation type="submission" date="2020-10" db="EMBL/GenBank/DDBJ databases">
        <authorList>
            <person name="Gilroy R."/>
        </authorList>
    </citation>
    <scope>NUCLEOTIDE SEQUENCE</scope>
    <source>
        <strain evidence="3">ChiHcec3-6078</strain>
    </source>
</reference>
<reference evidence="3" key="2">
    <citation type="journal article" date="2021" name="PeerJ">
        <title>Extensive microbial diversity within the chicken gut microbiome revealed by metagenomics and culture.</title>
        <authorList>
            <person name="Gilroy R."/>
            <person name="Ravi A."/>
            <person name="Getino M."/>
            <person name="Pursley I."/>
            <person name="Horton D.L."/>
            <person name="Alikhan N.F."/>
            <person name="Baker D."/>
            <person name="Gharbi K."/>
            <person name="Hall N."/>
            <person name="Watson M."/>
            <person name="Adriaenssens E.M."/>
            <person name="Foster-Nyarko E."/>
            <person name="Jarju S."/>
            <person name="Secka A."/>
            <person name="Antonio M."/>
            <person name="Oren A."/>
            <person name="Chaudhuri R.R."/>
            <person name="La Ragione R."/>
            <person name="Hildebrand F."/>
            <person name="Pallen M.J."/>
        </authorList>
    </citation>
    <scope>NUCLEOTIDE SEQUENCE</scope>
    <source>
        <strain evidence="3">ChiHcec3-6078</strain>
    </source>
</reference>
<dbReference type="InterPro" id="IPR029052">
    <property type="entry name" value="Metallo-depent_PP-like"/>
</dbReference>
<dbReference type="InterPro" id="IPR004843">
    <property type="entry name" value="Calcineurin-like_PHP"/>
</dbReference>
<feature type="transmembrane region" description="Helical" evidence="1">
    <location>
        <begin position="36"/>
        <end position="58"/>
    </location>
</feature>
<evidence type="ECO:0000256" key="1">
    <source>
        <dbReference type="SAM" id="Phobius"/>
    </source>
</evidence>
<keyword evidence="1" id="KW-0472">Membrane</keyword>
<name>A0A9D1I1G2_9FIRM</name>
<dbReference type="Gene3D" id="3.60.21.10">
    <property type="match status" value="1"/>
</dbReference>
<protein>
    <submittedName>
        <fullName evidence="3">Metallophosphoesterase</fullName>
    </submittedName>
</protein>
<feature type="transmembrane region" description="Helical" evidence="1">
    <location>
        <begin position="70"/>
        <end position="88"/>
    </location>
</feature>
<dbReference type="PANTHER" id="PTHR31302">
    <property type="entry name" value="TRANSMEMBRANE PROTEIN WITH METALLOPHOSPHOESTERASE DOMAIN-RELATED"/>
    <property type="match status" value="1"/>
</dbReference>
<dbReference type="CDD" id="cd07385">
    <property type="entry name" value="MPP_YkuE_C"/>
    <property type="match status" value="1"/>
</dbReference>
<dbReference type="Pfam" id="PF00149">
    <property type="entry name" value="Metallophos"/>
    <property type="match status" value="1"/>
</dbReference>
<dbReference type="PANTHER" id="PTHR31302:SF0">
    <property type="entry name" value="TRANSMEMBRANE PROTEIN WITH METALLOPHOSPHOESTERASE DOMAIN"/>
    <property type="match status" value="1"/>
</dbReference>
<evidence type="ECO:0000313" key="4">
    <source>
        <dbReference type="Proteomes" id="UP000824090"/>
    </source>
</evidence>
<proteinExistence type="predicted"/>
<dbReference type="Proteomes" id="UP000824090">
    <property type="component" value="Unassembled WGS sequence"/>
</dbReference>
<feature type="domain" description="Calcineurin-like phosphoesterase" evidence="2">
    <location>
        <begin position="152"/>
        <end position="334"/>
    </location>
</feature>
<gene>
    <name evidence="3" type="ORF">IAC50_09060</name>
</gene>
<keyword evidence="1" id="KW-1133">Transmembrane helix</keyword>
<comment type="caution">
    <text evidence="3">The sequence shown here is derived from an EMBL/GenBank/DDBJ whole genome shotgun (WGS) entry which is preliminary data.</text>
</comment>
<dbReference type="InterPro" id="IPR051158">
    <property type="entry name" value="Metallophosphoesterase_sf"/>
</dbReference>
<evidence type="ECO:0000259" key="2">
    <source>
        <dbReference type="Pfam" id="PF00149"/>
    </source>
</evidence>
<sequence>MIAVILAPLYIAINVYIFFRMSRWMEALWGKLGHPAVKATLMGVFVFFASSPLLGMIIETGEIHRFFKYVSNYWLGVLGLTTVIILIFDGARLILSKTIWKDSRPSGKSLAMGGACAAVIIILLSFYGVYHGDKVYVRKDEIEVEAEKAGELRIALIADLHLGYNTGEEHIDSIVRAVNESDADIVAVAGDVFDNEYAALKDPERLADRLAEMESLYGTYVCWGNHDVEEKILAGFTFGGKEPESDGNFREFLKEADMTLLEDRKVLIENKFYIAGRKDGSKTEKEGGTRLDTEELLRDAEEGIPVIVMDHQPSDMEEFSEAGADIVLSGHTHNGQIFPANLILKMTYENSYGIFEKGGSVSCVTSGAGLWGPPMRIGTDSEVMIIDVKFIEK</sequence>
<dbReference type="SUPFAM" id="SSF56300">
    <property type="entry name" value="Metallo-dependent phosphatases"/>
    <property type="match status" value="1"/>
</dbReference>
<dbReference type="GO" id="GO:0016787">
    <property type="term" value="F:hydrolase activity"/>
    <property type="evidence" value="ECO:0007669"/>
    <property type="project" value="InterPro"/>
</dbReference>
<organism evidence="3 4">
    <name type="scientific">Candidatus Allocopromorpha excrementigallinarum</name>
    <dbReference type="NCBI Taxonomy" id="2840742"/>
    <lineage>
        <taxon>Bacteria</taxon>
        <taxon>Bacillati</taxon>
        <taxon>Bacillota</taxon>
        <taxon>Clostridia</taxon>
        <taxon>Eubacteriales</taxon>
        <taxon>Eubacteriaceae</taxon>
        <taxon>Eubacteriaceae incertae sedis</taxon>
        <taxon>Candidatus Allocopromorpha</taxon>
    </lineage>
</organism>
<evidence type="ECO:0000313" key="3">
    <source>
        <dbReference type="EMBL" id="HIU26626.1"/>
    </source>
</evidence>